<dbReference type="PROSITE" id="PS00775">
    <property type="entry name" value="GLYCOSYL_HYDROL_F3"/>
    <property type="match status" value="1"/>
</dbReference>
<dbReference type="InterPro" id="IPR001764">
    <property type="entry name" value="Glyco_hydro_3_N"/>
</dbReference>
<accession>A0A212KEP3</accession>
<dbReference type="GO" id="GO:0005975">
    <property type="term" value="P:carbohydrate metabolic process"/>
    <property type="evidence" value="ECO:0007669"/>
    <property type="project" value="InterPro"/>
</dbReference>
<dbReference type="NCBIfam" id="NF003740">
    <property type="entry name" value="PRK05337.1"/>
    <property type="match status" value="1"/>
</dbReference>
<name>A0A212KEP3_9FIRM</name>
<evidence type="ECO:0000313" key="5">
    <source>
        <dbReference type="EMBL" id="SBW10186.1"/>
    </source>
</evidence>
<dbReference type="InterPro" id="IPR017853">
    <property type="entry name" value="GH"/>
</dbReference>
<protein>
    <submittedName>
        <fullName evidence="5">Glycosyl hydrolase family 3 protein</fullName>
    </submittedName>
</protein>
<keyword evidence="2 5" id="KW-0378">Hydrolase</keyword>
<dbReference type="EMBL" id="FLUN01000001">
    <property type="protein sequence ID" value="SBW10186.1"/>
    <property type="molecule type" value="Genomic_DNA"/>
</dbReference>
<dbReference type="SUPFAM" id="SSF51445">
    <property type="entry name" value="(Trans)glycosidases"/>
    <property type="match status" value="1"/>
</dbReference>
<comment type="similarity">
    <text evidence="1">Belongs to the glycosyl hydrolase 3 family.</text>
</comment>
<evidence type="ECO:0000256" key="1">
    <source>
        <dbReference type="ARBA" id="ARBA00005336"/>
    </source>
</evidence>
<sequence>MKRNTLLLLLLFVFALITGCVPHTVEPMETQAAAVVPTLTAPPQMPASAPVPQPPPDPVEERLFAMTLQEKVGQIFVAGVEGTTPGEDGYSAIQDYRVGGIILFGRNVESAGQLVALTNGLKELNGDYVNLFLAVDEEGGRVSRMPAEVTDLPSPYDYIRAGGDPHLRGQALAEACRVFGFNLDFAPVLDVWSNPANTVIGNRAMGTDWDQVAALASDAANGLAENGVVPVVKHFPGHGDTAVDSHVALPVVDKTLEELRTEELKPFRAAIDASAPAVMVAHILMRQLDPEYPASLSPQVVTGLLREELGFDGMVVTDDLTMSAILDRYSIGEAAVLAVEAGCDLLLVCHGAENLKAAYDGLLAAVESGRVTEARLNESVRRILTVKEKFQISAEAVPAPEVAALNERLEALS</sequence>
<dbReference type="GO" id="GO:0004553">
    <property type="term" value="F:hydrolase activity, hydrolyzing O-glycosyl compounds"/>
    <property type="evidence" value="ECO:0007669"/>
    <property type="project" value="InterPro"/>
</dbReference>
<dbReference type="GO" id="GO:0009254">
    <property type="term" value="P:peptidoglycan turnover"/>
    <property type="evidence" value="ECO:0007669"/>
    <property type="project" value="TreeGrafter"/>
</dbReference>
<gene>
    <name evidence="5" type="ORF">KL86CLO1_12864</name>
</gene>
<dbReference type="AlphaFoldDB" id="A0A212KEP3"/>
<dbReference type="Pfam" id="PF00933">
    <property type="entry name" value="Glyco_hydro_3"/>
    <property type="match status" value="1"/>
</dbReference>
<dbReference type="InterPro" id="IPR036962">
    <property type="entry name" value="Glyco_hydro_3_N_sf"/>
</dbReference>
<evidence type="ECO:0000259" key="4">
    <source>
        <dbReference type="Pfam" id="PF00933"/>
    </source>
</evidence>
<proteinExistence type="inferred from homology"/>
<organism evidence="5">
    <name type="scientific">uncultured Eubacteriales bacterium</name>
    <dbReference type="NCBI Taxonomy" id="172733"/>
    <lineage>
        <taxon>Bacteria</taxon>
        <taxon>Bacillati</taxon>
        <taxon>Bacillota</taxon>
        <taxon>Clostridia</taxon>
        <taxon>Eubacteriales</taxon>
        <taxon>environmental samples</taxon>
    </lineage>
</organism>
<evidence type="ECO:0000256" key="3">
    <source>
        <dbReference type="ARBA" id="ARBA00023295"/>
    </source>
</evidence>
<dbReference type="PANTHER" id="PTHR30480:SF16">
    <property type="entry name" value="GLYCOSIDE HYDROLASE FAMILY 3 DOMAIN PROTEIN"/>
    <property type="match status" value="1"/>
</dbReference>
<dbReference type="InterPro" id="IPR019800">
    <property type="entry name" value="Glyco_hydro_3_AS"/>
</dbReference>
<feature type="domain" description="Glycoside hydrolase family 3 N-terminal" evidence="4">
    <location>
        <begin position="67"/>
        <end position="386"/>
    </location>
</feature>
<dbReference type="PANTHER" id="PTHR30480">
    <property type="entry name" value="BETA-HEXOSAMINIDASE-RELATED"/>
    <property type="match status" value="1"/>
</dbReference>
<dbReference type="InterPro" id="IPR050226">
    <property type="entry name" value="NagZ_Beta-hexosaminidase"/>
</dbReference>
<dbReference type="PROSITE" id="PS51257">
    <property type="entry name" value="PROKAR_LIPOPROTEIN"/>
    <property type="match status" value="1"/>
</dbReference>
<keyword evidence="3" id="KW-0326">Glycosidase</keyword>
<dbReference type="Gene3D" id="3.20.20.300">
    <property type="entry name" value="Glycoside hydrolase, family 3, N-terminal domain"/>
    <property type="match status" value="1"/>
</dbReference>
<reference evidence="5" key="1">
    <citation type="submission" date="2016-04" db="EMBL/GenBank/DDBJ databases">
        <authorList>
            <person name="Evans L.H."/>
            <person name="Alamgir A."/>
            <person name="Owens N."/>
            <person name="Weber N.D."/>
            <person name="Virtaneva K."/>
            <person name="Barbian K."/>
            <person name="Babar A."/>
            <person name="Rosenke K."/>
        </authorList>
    </citation>
    <scope>NUCLEOTIDE SEQUENCE</scope>
    <source>
        <strain evidence="5">86</strain>
    </source>
</reference>
<evidence type="ECO:0000256" key="2">
    <source>
        <dbReference type="ARBA" id="ARBA00022801"/>
    </source>
</evidence>